<evidence type="ECO:0000313" key="1">
    <source>
        <dbReference type="EMBL" id="CAB5396014.1"/>
    </source>
</evidence>
<protein>
    <submittedName>
        <fullName evidence="1">Uncharacterized protein</fullName>
    </submittedName>
</protein>
<proteinExistence type="predicted"/>
<comment type="caution">
    <text evidence="1">The sequence shown here is derived from an EMBL/GenBank/DDBJ whole genome shotgun (WGS) entry which is preliminary data.</text>
</comment>
<dbReference type="Proteomes" id="UP000684084">
    <property type="component" value="Unassembled WGS sequence"/>
</dbReference>
<dbReference type="VEuPathDB" id="FungiDB:RhiirFUN_020514"/>
<sequence length="73" mass="8487">MKYLHTSRLNRWPKKPKTSDLKIAIKCSEKRRQRDVVMVNFLLDYYSGNAIDNTGWNNGTVGCLQLICKRSVL</sequence>
<dbReference type="OrthoDB" id="2339445at2759"/>
<dbReference type="EMBL" id="CAGKOT010000107">
    <property type="protein sequence ID" value="CAB5396014.1"/>
    <property type="molecule type" value="Genomic_DNA"/>
</dbReference>
<dbReference type="AlphaFoldDB" id="A0A915ZYJ4"/>
<accession>A0A915ZYJ4</accession>
<name>A0A915ZYJ4_9GLOM</name>
<reference evidence="1" key="1">
    <citation type="submission" date="2020-05" db="EMBL/GenBank/DDBJ databases">
        <authorList>
            <person name="Rincon C."/>
            <person name="Sanders R I."/>
            <person name="Robbins C."/>
            <person name="Chaturvedi A."/>
        </authorList>
    </citation>
    <scope>NUCLEOTIDE SEQUENCE</scope>
    <source>
        <strain evidence="1">CHB12</strain>
    </source>
</reference>
<evidence type="ECO:0000313" key="2">
    <source>
        <dbReference type="Proteomes" id="UP000684084"/>
    </source>
</evidence>
<gene>
    <name evidence="1" type="ORF">CHRIB12_LOCUS24125</name>
</gene>
<organism evidence="1 2">
    <name type="scientific">Rhizophagus irregularis</name>
    <dbReference type="NCBI Taxonomy" id="588596"/>
    <lineage>
        <taxon>Eukaryota</taxon>
        <taxon>Fungi</taxon>
        <taxon>Fungi incertae sedis</taxon>
        <taxon>Mucoromycota</taxon>
        <taxon>Glomeromycotina</taxon>
        <taxon>Glomeromycetes</taxon>
        <taxon>Glomerales</taxon>
        <taxon>Glomeraceae</taxon>
        <taxon>Rhizophagus</taxon>
    </lineage>
</organism>